<reference evidence="2 3" key="1">
    <citation type="submission" date="2014-11" db="EMBL/GenBank/DDBJ databases">
        <authorList>
            <person name="Aslett M.A."/>
            <person name="De Silva N."/>
        </authorList>
    </citation>
    <scope>NUCLEOTIDE SEQUENCE [LARGE SCALE GENOMIC DNA]</scope>
    <source>
        <strain evidence="2 3">ATCC9714</strain>
        <plasmid evidence="2 3">pCS1</plasmid>
    </source>
</reference>
<keyword evidence="1" id="KW-0812">Transmembrane</keyword>
<keyword evidence="1" id="KW-0472">Membrane</keyword>
<gene>
    <name evidence="2" type="ORF">ATCC9714PCS11_00651</name>
</gene>
<dbReference type="EMBL" id="LN679999">
    <property type="protein sequence ID" value="CEJ75524.1"/>
    <property type="molecule type" value="Genomic_DNA"/>
</dbReference>
<feature type="transmembrane region" description="Helical" evidence="1">
    <location>
        <begin position="55"/>
        <end position="74"/>
    </location>
</feature>
<feature type="transmembrane region" description="Helical" evidence="1">
    <location>
        <begin position="86"/>
        <end position="105"/>
    </location>
</feature>
<protein>
    <submittedName>
        <fullName evidence="2">Membrane protein</fullName>
    </submittedName>
</protein>
<dbReference type="GeneID" id="97539250"/>
<geneLocation type="plasmid" evidence="2 3">
    <name>pCS1</name>
</geneLocation>
<keyword evidence="2" id="KW-0614">Plasmid</keyword>
<dbReference type="Proteomes" id="UP000032811">
    <property type="component" value="Plasmid pCS1"/>
</dbReference>
<sequence length="196" mass="22414">MKIPFLPKEISIQQDRFDFIKESRGGGFMLIAGSIFWFLSFALTYILKQNQIENFYIYGGLSVPILGYIFSKLLRLEFSQNQYRSLVAFSSGITVCCLPILFIIKDLNSNLILPILCIINASHLLILCWVHLDYLYAILVAFGVCIGILFIYSIPYQYTHFIGLIWGIISLCLGVYIHINTKNPLQGYKYIIITSS</sequence>
<accession>A0ABP1XYR1</accession>
<evidence type="ECO:0000313" key="3">
    <source>
        <dbReference type="Proteomes" id="UP000032811"/>
    </source>
</evidence>
<feature type="transmembrane region" description="Helical" evidence="1">
    <location>
        <begin position="135"/>
        <end position="154"/>
    </location>
</feature>
<proteinExistence type="predicted"/>
<feature type="transmembrane region" description="Helical" evidence="1">
    <location>
        <begin position="26"/>
        <end position="43"/>
    </location>
</feature>
<name>A0ABP1XYR1_PARSO</name>
<dbReference type="InterPro" id="IPR053824">
    <property type="entry name" value="DUF7010"/>
</dbReference>
<organism evidence="2 3">
    <name type="scientific">Paraclostridium sordellii</name>
    <name type="common">Clostridium sordellii</name>
    <dbReference type="NCBI Taxonomy" id="1505"/>
    <lineage>
        <taxon>Bacteria</taxon>
        <taxon>Bacillati</taxon>
        <taxon>Bacillota</taxon>
        <taxon>Clostridia</taxon>
        <taxon>Peptostreptococcales</taxon>
        <taxon>Peptostreptococcaceae</taxon>
        <taxon>Paraclostridium</taxon>
    </lineage>
</organism>
<evidence type="ECO:0000256" key="1">
    <source>
        <dbReference type="SAM" id="Phobius"/>
    </source>
</evidence>
<feature type="transmembrane region" description="Helical" evidence="1">
    <location>
        <begin position="111"/>
        <end position="130"/>
    </location>
</feature>
<evidence type="ECO:0000313" key="2">
    <source>
        <dbReference type="EMBL" id="CEJ75524.1"/>
    </source>
</evidence>
<keyword evidence="3" id="KW-1185">Reference proteome</keyword>
<dbReference type="RefSeq" id="WP_130624591.1">
    <property type="nucleotide sequence ID" value="NZ_CDNJ01000026.1"/>
</dbReference>
<dbReference type="Pfam" id="PF22765">
    <property type="entry name" value="DUF7010"/>
    <property type="match status" value="1"/>
</dbReference>
<keyword evidence="1" id="KW-1133">Transmembrane helix</keyword>
<feature type="transmembrane region" description="Helical" evidence="1">
    <location>
        <begin position="160"/>
        <end position="179"/>
    </location>
</feature>